<gene>
    <name evidence="2" type="ORF">NIES2135_51840</name>
</gene>
<dbReference type="Proteomes" id="UP000217895">
    <property type="component" value="Chromosome"/>
</dbReference>
<accession>A0A1Z4JNH5</accession>
<protein>
    <submittedName>
        <fullName evidence="2">Type 11 methyltransferase</fullName>
    </submittedName>
</protein>
<dbReference type="Gene3D" id="3.40.50.150">
    <property type="entry name" value="Vaccinia Virus protein VP39"/>
    <property type="match status" value="1"/>
</dbReference>
<proteinExistence type="predicted"/>
<organism evidence="2 3">
    <name type="scientific">Leptolyngbya boryana NIES-2135</name>
    <dbReference type="NCBI Taxonomy" id="1973484"/>
    <lineage>
        <taxon>Bacteria</taxon>
        <taxon>Bacillati</taxon>
        <taxon>Cyanobacteriota</taxon>
        <taxon>Cyanophyceae</taxon>
        <taxon>Leptolyngbyales</taxon>
        <taxon>Leptolyngbyaceae</taxon>
        <taxon>Leptolyngbya group</taxon>
        <taxon>Leptolyngbya</taxon>
    </lineage>
</organism>
<evidence type="ECO:0000313" key="2">
    <source>
        <dbReference type="EMBL" id="BAY58311.1"/>
    </source>
</evidence>
<dbReference type="GO" id="GO:0008757">
    <property type="term" value="F:S-adenosylmethionine-dependent methyltransferase activity"/>
    <property type="evidence" value="ECO:0007669"/>
    <property type="project" value="InterPro"/>
</dbReference>
<dbReference type="PANTHER" id="PTHR42912">
    <property type="entry name" value="METHYLTRANSFERASE"/>
    <property type="match status" value="1"/>
</dbReference>
<dbReference type="SUPFAM" id="SSF53335">
    <property type="entry name" value="S-adenosyl-L-methionine-dependent methyltransferases"/>
    <property type="match status" value="1"/>
</dbReference>
<evidence type="ECO:0000259" key="1">
    <source>
        <dbReference type="Pfam" id="PF08241"/>
    </source>
</evidence>
<keyword evidence="3" id="KW-1185">Reference proteome</keyword>
<dbReference type="InterPro" id="IPR013216">
    <property type="entry name" value="Methyltransf_11"/>
</dbReference>
<dbReference type="InterPro" id="IPR029063">
    <property type="entry name" value="SAM-dependent_MTases_sf"/>
</dbReference>
<keyword evidence="2" id="KW-0489">Methyltransferase</keyword>
<keyword evidence="2" id="KW-0808">Transferase</keyword>
<dbReference type="Pfam" id="PF08241">
    <property type="entry name" value="Methyltransf_11"/>
    <property type="match status" value="1"/>
</dbReference>
<name>A0A1Z4JNH5_LEPBY</name>
<reference evidence="2 3" key="1">
    <citation type="submission" date="2017-06" db="EMBL/GenBank/DDBJ databases">
        <title>Genome sequencing of cyanobaciteial culture collection at National Institute for Environmental Studies (NIES).</title>
        <authorList>
            <person name="Hirose Y."/>
            <person name="Shimura Y."/>
            <person name="Fujisawa T."/>
            <person name="Nakamura Y."/>
            <person name="Kawachi M."/>
        </authorList>
    </citation>
    <scope>NUCLEOTIDE SEQUENCE [LARGE SCALE GENOMIC DNA]</scope>
    <source>
        <strain evidence="2 3">NIES-2135</strain>
    </source>
</reference>
<dbReference type="CDD" id="cd02440">
    <property type="entry name" value="AdoMet_MTases"/>
    <property type="match status" value="1"/>
</dbReference>
<dbReference type="GO" id="GO:0032259">
    <property type="term" value="P:methylation"/>
    <property type="evidence" value="ECO:0007669"/>
    <property type="project" value="UniProtKB-KW"/>
</dbReference>
<feature type="domain" description="Methyltransferase type 11" evidence="1">
    <location>
        <begin position="32"/>
        <end position="120"/>
    </location>
</feature>
<dbReference type="AlphaFoldDB" id="A0A1Z4JNH5"/>
<dbReference type="PANTHER" id="PTHR42912:SF85">
    <property type="entry name" value="METHYLTRANSFERASE TYPE 11"/>
    <property type="match status" value="1"/>
</dbReference>
<sequence>MKKQREPLLEPLLRWLRLRRVIAEIPENAIVLDVGCGRNAAFLRAIEPRIQKGYGVDFKVAEFQTDKLKAVQVHLGEELPFADASFDTVTMLAVLEHIEHEQAILKEIHRVLKPGGRLVLTVPSVWAQPVLEFLSYRIGIIDEAEIRDHKRYYDRQKLKQVLVNVAGFERFRHQYFQMWMNNFCTVMKV</sequence>
<evidence type="ECO:0000313" key="3">
    <source>
        <dbReference type="Proteomes" id="UP000217895"/>
    </source>
</evidence>
<dbReference type="EMBL" id="AP018203">
    <property type="protein sequence ID" value="BAY58311.1"/>
    <property type="molecule type" value="Genomic_DNA"/>
</dbReference>
<dbReference type="InterPro" id="IPR050508">
    <property type="entry name" value="Methyltransf_Superfamily"/>
</dbReference>